<dbReference type="Pfam" id="PF02583">
    <property type="entry name" value="Trns_repr_metal"/>
    <property type="match status" value="1"/>
</dbReference>
<evidence type="ECO:0000313" key="5">
    <source>
        <dbReference type="Proteomes" id="UP001560267"/>
    </source>
</evidence>
<evidence type="ECO:0000256" key="2">
    <source>
        <dbReference type="ARBA" id="ARBA00023008"/>
    </source>
</evidence>
<dbReference type="PANTHER" id="PTHR33677">
    <property type="entry name" value="TRANSCRIPTIONAL REPRESSOR FRMR-RELATED"/>
    <property type="match status" value="1"/>
</dbReference>
<keyword evidence="2" id="KW-0186">Copper</keyword>
<dbReference type="InterPro" id="IPR003735">
    <property type="entry name" value="Metal_Tscrpt_repr"/>
</dbReference>
<comment type="similarity">
    <text evidence="1">Belongs to the CsoR family.</text>
</comment>
<keyword evidence="5" id="KW-1185">Reference proteome</keyword>
<evidence type="ECO:0000256" key="3">
    <source>
        <dbReference type="SAM" id="MobiDB-lite"/>
    </source>
</evidence>
<gene>
    <name evidence="4" type="ORF">AB6A68_01895</name>
</gene>
<dbReference type="RefSeq" id="WP_298386501.1">
    <property type="nucleotide sequence ID" value="NZ_JBFSHR010000004.1"/>
</dbReference>
<dbReference type="InterPro" id="IPR038390">
    <property type="entry name" value="Metal_Tscrpt_repr_sf"/>
</dbReference>
<protein>
    <submittedName>
        <fullName evidence="4">Metal-sensitive transcriptional regulator</fullName>
    </submittedName>
</protein>
<evidence type="ECO:0000256" key="1">
    <source>
        <dbReference type="ARBA" id="ARBA00005428"/>
    </source>
</evidence>
<sequence>MESDAGVEAPRGVGTADAVHTDLKQEEADLDRRLSRIEGQVRGIRRMLAEGRDCTELSMQFAAVAKALDRAAINYLTAHLVYCIENPEGALEEGTSLDELRRLLGRLR</sequence>
<comment type="caution">
    <text evidence="4">The sequence shown here is derived from an EMBL/GenBank/DDBJ whole genome shotgun (WGS) entry which is preliminary data.</text>
</comment>
<dbReference type="Proteomes" id="UP001560267">
    <property type="component" value="Unassembled WGS sequence"/>
</dbReference>
<dbReference type="EMBL" id="JBFSHR010000004">
    <property type="protein sequence ID" value="MEX6428590.1"/>
    <property type="molecule type" value="Genomic_DNA"/>
</dbReference>
<dbReference type="CDD" id="cd10148">
    <property type="entry name" value="CsoR-like_DUF156"/>
    <property type="match status" value="1"/>
</dbReference>
<evidence type="ECO:0000313" key="4">
    <source>
        <dbReference type="EMBL" id="MEX6428590.1"/>
    </source>
</evidence>
<dbReference type="Gene3D" id="1.20.58.1000">
    <property type="entry name" value="Metal-sensitive repressor, helix protomer"/>
    <property type="match status" value="1"/>
</dbReference>
<accession>A0ABV3XZL0</accession>
<feature type="region of interest" description="Disordered" evidence="3">
    <location>
        <begin position="1"/>
        <end position="25"/>
    </location>
</feature>
<reference evidence="4 5" key="1">
    <citation type="submission" date="2024-07" db="EMBL/GenBank/DDBJ databases">
        <title>Draft Genome Sequence of Ferrimicrobium acidiphilum Strain YE2023, Isolated from a Pulp of Bioleach Reactor.</title>
        <authorList>
            <person name="Elkina Y.A."/>
            <person name="Bulaeva A.G."/>
            <person name="Beletsky A.V."/>
            <person name="Mardanov A.V."/>
        </authorList>
    </citation>
    <scope>NUCLEOTIDE SEQUENCE [LARGE SCALE GENOMIC DNA]</scope>
    <source>
        <strain evidence="4 5">YE2023</strain>
    </source>
</reference>
<proteinExistence type="inferred from homology"/>
<name>A0ABV3XZL0_9ACTN</name>
<dbReference type="PANTHER" id="PTHR33677:SF5">
    <property type="entry name" value="TRANSCRIPTIONAL REPRESSOR FRMR"/>
    <property type="match status" value="1"/>
</dbReference>
<organism evidence="4 5">
    <name type="scientific">Ferrimicrobium acidiphilum</name>
    <dbReference type="NCBI Taxonomy" id="121039"/>
    <lineage>
        <taxon>Bacteria</taxon>
        <taxon>Bacillati</taxon>
        <taxon>Actinomycetota</taxon>
        <taxon>Acidimicrobiia</taxon>
        <taxon>Acidimicrobiales</taxon>
        <taxon>Acidimicrobiaceae</taxon>
        <taxon>Ferrimicrobium</taxon>
    </lineage>
</organism>